<dbReference type="PANTHER" id="PTHR30055">
    <property type="entry name" value="HTH-TYPE TRANSCRIPTIONAL REGULATOR RUTR"/>
    <property type="match status" value="1"/>
</dbReference>
<keyword evidence="5" id="KW-1185">Reference proteome</keyword>
<dbReference type="EMBL" id="BAAAHK010000017">
    <property type="protein sequence ID" value="GAA0956536.1"/>
    <property type="molecule type" value="Genomic_DNA"/>
</dbReference>
<name>A0ABN1RG07_9ACTN</name>
<accession>A0ABN1RG07</accession>
<gene>
    <name evidence="4" type="ORF">GCM10009554_66160</name>
</gene>
<evidence type="ECO:0000313" key="4">
    <source>
        <dbReference type="EMBL" id="GAA0956536.1"/>
    </source>
</evidence>
<dbReference type="RefSeq" id="WP_343979356.1">
    <property type="nucleotide sequence ID" value="NZ_BAAAHK010000017.1"/>
</dbReference>
<evidence type="ECO:0000259" key="3">
    <source>
        <dbReference type="PROSITE" id="PS50977"/>
    </source>
</evidence>
<organism evidence="4 5">
    <name type="scientific">Kribbella koreensis</name>
    <dbReference type="NCBI Taxonomy" id="57909"/>
    <lineage>
        <taxon>Bacteria</taxon>
        <taxon>Bacillati</taxon>
        <taxon>Actinomycetota</taxon>
        <taxon>Actinomycetes</taxon>
        <taxon>Propionibacteriales</taxon>
        <taxon>Kribbellaceae</taxon>
        <taxon>Kribbella</taxon>
    </lineage>
</organism>
<comment type="caution">
    <text evidence="4">The sequence shown here is derived from an EMBL/GenBank/DDBJ whole genome shotgun (WGS) entry which is preliminary data.</text>
</comment>
<reference evidence="4 5" key="1">
    <citation type="journal article" date="2019" name="Int. J. Syst. Evol. Microbiol.">
        <title>The Global Catalogue of Microorganisms (GCM) 10K type strain sequencing project: providing services to taxonomists for standard genome sequencing and annotation.</title>
        <authorList>
            <consortium name="The Broad Institute Genomics Platform"/>
            <consortium name="The Broad Institute Genome Sequencing Center for Infectious Disease"/>
            <person name="Wu L."/>
            <person name="Ma J."/>
        </authorList>
    </citation>
    <scope>NUCLEOTIDE SEQUENCE [LARGE SCALE GENOMIC DNA]</scope>
    <source>
        <strain evidence="4 5">JCM 10977</strain>
    </source>
</reference>
<evidence type="ECO:0000313" key="5">
    <source>
        <dbReference type="Proteomes" id="UP001500542"/>
    </source>
</evidence>
<dbReference type="Gene3D" id="1.10.10.60">
    <property type="entry name" value="Homeodomain-like"/>
    <property type="match status" value="1"/>
</dbReference>
<dbReference type="PANTHER" id="PTHR30055:SF235">
    <property type="entry name" value="TRANSCRIPTIONAL REGULATORY PROTEIN"/>
    <property type="match status" value="1"/>
</dbReference>
<dbReference type="InterPro" id="IPR036271">
    <property type="entry name" value="Tet_transcr_reg_TetR-rel_C_sf"/>
</dbReference>
<dbReference type="PRINTS" id="PR00455">
    <property type="entry name" value="HTHTETR"/>
</dbReference>
<dbReference type="InterPro" id="IPR050109">
    <property type="entry name" value="HTH-type_TetR-like_transc_reg"/>
</dbReference>
<evidence type="ECO:0000256" key="1">
    <source>
        <dbReference type="ARBA" id="ARBA00023125"/>
    </source>
</evidence>
<dbReference type="Gene3D" id="1.10.357.10">
    <property type="entry name" value="Tetracycline Repressor, domain 2"/>
    <property type="match status" value="1"/>
</dbReference>
<proteinExistence type="predicted"/>
<dbReference type="Proteomes" id="UP001500542">
    <property type="component" value="Unassembled WGS sequence"/>
</dbReference>
<feature type="DNA-binding region" description="H-T-H motif" evidence="2">
    <location>
        <begin position="35"/>
        <end position="54"/>
    </location>
</feature>
<sequence length="198" mass="21671">MNKSRGRPRGNPATKDRISSVAYDLFLEHGYRGTTVRKVAAAAEVDSALISYHFGSKQGLFGEAMQFRCGKSAAMVRALEGDQPGFADRLLEAVLEMWADAEPLAELTRMAPQDADVMQVLQEFLEREIHGRIAEFLRGPDATDRATAAVAVIGGLIFTRYLNPLRPAATMSDADVRRIIAPALRAALQPTRRSRASV</sequence>
<evidence type="ECO:0000256" key="2">
    <source>
        <dbReference type="PROSITE-ProRule" id="PRU00335"/>
    </source>
</evidence>
<dbReference type="Pfam" id="PF00440">
    <property type="entry name" value="TetR_N"/>
    <property type="match status" value="1"/>
</dbReference>
<protein>
    <submittedName>
        <fullName evidence="4">TetR family transcriptional regulator</fullName>
    </submittedName>
</protein>
<feature type="domain" description="HTH tetR-type" evidence="3">
    <location>
        <begin position="12"/>
        <end position="72"/>
    </location>
</feature>
<dbReference type="Pfam" id="PF17920">
    <property type="entry name" value="TetR_C_16"/>
    <property type="match status" value="1"/>
</dbReference>
<dbReference type="SUPFAM" id="SSF48498">
    <property type="entry name" value="Tetracyclin repressor-like, C-terminal domain"/>
    <property type="match status" value="1"/>
</dbReference>
<dbReference type="InterPro" id="IPR001647">
    <property type="entry name" value="HTH_TetR"/>
</dbReference>
<keyword evidence="1 2" id="KW-0238">DNA-binding</keyword>
<dbReference type="InterPro" id="IPR041678">
    <property type="entry name" value="TetR_C_16"/>
</dbReference>
<dbReference type="SUPFAM" id="SSF46689">
    <property type="entry name" value="Homeodomain-like"/>
    <property type="match status" value="1"/>
</dbReference>
<dbReference type="InterPro" id="IPR009057">
    <property type="entry name" value="Homeodomain-like_sf"/>
</dbReference>
<dbReference type="PROSITE" id="PS50977">
    <property type="entry name" value="HTH_TETR_2"/>
    <property type="match status" value="1"/>
</dbReference>